<feature type="region of interest" description="Disordered" evidence="1">
    <location>
        <begin position="1"/>
        <end position="96"/>
    </location>
</feature>
<feature type="compositionally biased region" description="Basic and acidic residues" evidence="1">
    <location>
        <begin position="54"/>
        <end position="63"/>
    </location>
</feature>
<evidence type="ECO:0000313" key="3">
    <source>
        <dbReference type="Proteomes" id="UP000186955"/>
    </source>
</evidence>
<dbReference type="AlphaFoldDB" id="A0A1Q5UN90"/>
<dbReference type="OrthoDB" id="4351877at2759"/>
<accession>A0A1Q5UN90</accession>
<protein>
    <submittedName>
        <fullName evidence="2">Uncharacterized protein</fullName>
    </submittedName>
</protein>
<gene>
    <name evidence="2" type="ORF">PENSUB_373</name>
</gene>
<proteinExistence type="predicted"/>
<dbReference type="EMBL" id="MNBE01000122">
    <property type="protein sequence ID" value="OKP13929.1"/>
    <property type="molecule type" value="Genomic_DNA"/>
</dbReference>
<keyword evidence="3" id="KW-1185">Reference proteome</keyword>
<reference evidence="2 3" key="1">
    <citation type="submission" date="2016-10" db="EMBL/GenBank/DDBJ databases">
        <title>Genome sequence of the ascomycete fungus Penicillium subrubescens.</title>
        <authorList>
            <person name="De Vries R.P."/>
            <person name="Peng M."/>
            <person name="Dilokpimol A."/>
            <person name="Hilden K."/>
            <person name="Makela M.R."/>
            <person name="Grigoriev I."/>
            <person name="Riley R."/>
            <person name="Granchi Z."/>
        </authorList>
    </citation>
    <scope>NUCLEOTIDE SEQUENCE [LARGE SCALE GENOMIC DNA]</scope>
    <source>
        <strain evidence="2 3">CBS 132785</strain>
    </source>
</reference>
<feature type="compositionally biased region" description="Pro residues" evidence="1">
    <location>
        <begin position="79"/>
        <end position="94"/>
    </location>
</feature>
<comment type="caution">
    <text evidence="2">The sequence shown here is derived from an EMBL/GenBank/DDBJ whole genome shotgun (WGS) entry which is preliminary data.</text>
</comment>
<dbReference type="Proteomes" id="UP000186955">
    <property type="component" value="Unassembled WGS sequence"/>
</dbReference>
<organism evidence="2 3">
    <name type="scientific">Penicillium subrubescens</name>
    <dbReference type="NCBI Taxonomy" id="1316194"/>
    <lineage>
        <taxon>Eukaryota</taxon>
        <taxon>Fungi</taxon>
        <taxon>Dikarya</taxon>
        <taxon>Ascomycota</taxon>
        <taxon>Pezizomycotina</taxon>
        <taxon>Eurotiomycetes</taxon>
        <taxon>Eurotiomycetidae</taxon>
        <taxon>Eurotiales</taxon>
        <taxon>Aspergillaceae</taxon>
        <taxon>Penicillium</taxon>
    </lineage>
</organism>
<evidence type="ECO:0000256" key="1">
    <source>
        <dbReference type="SAM" id="MobiDB-lite"/>
    </source>
</evidence>
<evidence type="ECO:0000313" key="2">
    <source>
        <dbReference type="EMBL" id="OKP13929.1"/>
    </source>
</evidence>
<sequence>MPSLIPRWKKKKRSTFKELSPSDRDYLVDVLQATSPNIPRENDQIEQYQDEPVSTDRHEEEPAQQHPQPAVDEPTSTQPTPPPPPTLNEPPALPKPTFESFLRLATSTLKGWSRRSTLIPNSTKAILASNISLEINSYMKEYAAKTRAISVSSRGHIHRIVEQCVLARRNLREIRDFLRDLGEDEPVNGVFGELMEDTLTILGNLERDNWIEVGYALSHQ</sequence>
<name>A0A1Q5UN90_9EURO</name>